<dbReference type="GO" id="GO:0016301">
    <property type="term" value="F:kinase activity"/>
    <property type="evidence" value="ECO:0007669"/>
    <property type="project" value="UniProtKB-KW"/>
</dbReference>
<dbReference type="InterPro" id="IPR005467">
    <property type="entry name" value="His_kinase_dom"/>
</dbReference>
<keyword evidence="9" id="KW-1185">Reference proteome</keyword>
<comment type="catalytic activity">
    <reaction evidence="1">
        <text>ATP + protein L-histidine = ADP + protein N-phospho-L-histidine.</text>
        <dbReference type="EC" id="2.7.13.3"/>
    </reaction>
</comment>
<dbReference type="CDD" id="cd16917">
    <property type="entry name" value="HATPase_UhpB-NarQ-NarX-like"/>
    <property type="match status" value="1"/>
</dbReference>
<gene>
    <name evidence="8" type="ORF">ACFOZY_07320</name>
</gene>
<dbReference type="InterPro" id="IPR003594">
    <property type="entry name" value="HATPase_dom"/>
</dbReference>
<feature type="transmembrane region" description="Helical" evidence="6">
    <location>
        <begin position="38"/>
        <end position="57"/>
    </location>
</feature>
<dbReference type="SMART" id="SM00387">
    <property type="entry name" value="HATPase_c"/>
    <property type="match status" value="1"/>
</dbReference>
<feature type="transmembrane region" description="Helical" evidence="6">
    <location>
        <begin position="132"/>
        <end position="150"/>
    </location>
</feature>
<dbReference type="Pfam" id="PF23540">
    <property type="entry name" value="DesK_N"/>
    <property type="match status" value="1"/>
</dbReference>
<dbReference type="EC" id="2.7.13.3" evidence="2"/>
<dbReference type="PANTHER" id="PTHR24421:SF63">
    <property type="entry name" value="SENSOR HISTIDINE KINASE DESK"/>
    <property type="match status" value="1"/>
</dbReference>
<dbReference type="Gene3D" id="3.30.565.10">
    <property type="entry name" value="Histidine kinase-like ATPase, C-terminal domain"/>
    <property type="match status" value="1"/>
</dbReference>
<dbReference type="EMBL" id="JBHSEC010000012">
    <property type="protein sequence ID" value="MFC4410245.1"/>
    <property type="molecule type" value="Genomic_DNA"/>
</dbReference>
<dbReference type="PROSITE" id="PS50109">
    <property type="entry name" value="HIS_KIN"/>
    <property type="match status" value="1"/>
</dbReference>
<evidence type="ECO:0000256" key="5">
    <source>
        <dbReference type="ARBA" id="ARBA00023012"/>
    </source>
</evidence>
<name>A0ABV8X5K6_9LACT</name>
<keyword evidence="3" id="KW-0808">Transferase</keyword>
<feature type="transmembrane region" description="Helical" evidence="6">
    <location>
        <begin position="12"/>
        <end position="31"/>
    </location>
</feature>
<dbReference type="InterPro" id="IPR036890">
    <property type="entry name" value="HATPase_C_sf"/>
</dbReference>
<evidence type="ECO:0000256" key="2">
    <source>
        <dbReference type="ARBA" id="ARBA00012438"/>
    </source>
</evidence>
<dbReference type="SUPFAM" id="SSF55874">
    <property type="entry name" value="ATPase domain of HSP90 chaperone/DNA topoisomerase II/histidine kinase"/>
    <property type="match status" value="1"/>
</dbReference>
<accession>A0ABV8X5K6</accession>
<keyword evidence="6" id="KW-1133">Transmembrane helix</keyword>
<dbReference type="InterPro" id="IPR056374">
    <property type="entry name" value="DesK/YvfT_N"/>
</dbReference>
<evidence type="ECO:0000259" key="7">
    <source>
        <dbReference type="PROSITE" id="PS50109"/>
    </source>
</evidence>
<dbReference type="InterPro" id="IPR011712">
    <property type="entry name" value="Sig_transdc_His_kin_sub3_dim/P"/>
</dbReference>
<dbReference type="Pfam" id="PF07730">
    <property type="entry name" value="HisKA_3"/>
    <property type="match status" value="1"/>
</dbReference>
<protein>
    <recommendedName>
        <fullName evidence="2">histidine kinase</fullName>
        <ecNumber evidence="2">2.7.13.3</ecNumber>
    </recommendedName>
</protein>
<evidence type="ECO:0000256" key="4">
    <source>
        <dbReference type="ARBA" id="ARBA00022777"/>
    </source>
</evidence>
<feature type="transmembrane region" description="Helical" evidence="6">
    <location>
        <begin position="108"/>
        <end position="126"/>
    </location>
</feature>
<dbReference type="PANTHER" id="PTHR24421">
    <property type="entry name" value="NITRATE/NITRITE SENSOR PROTEIN NARX-RELATED"/>
    <property type="match status" value="1"/>
</dbReference>
<keyword evidence="5" id="KW-0902">Two-component regulatory system</keyword>
<dbReference type="InterPro" id="IPR050482">
    <property type="entry name" value="Sensor_HK_TwoCompSys"/>
</dbReference>
<evidence type="ECO:0000256" key="1">
    <source>
        <dbReference type="ARBA" id="ARBA00000085"/>
    </source>
</evidence>
<keyword evidence="4 8" id="KW-0418">Kinase</keyword>
<keyword evidence="6" id="KW-0472">Membrane</keyword>
<evidence type="ECO:0000313" key="8">
    <source>
        <dbReference type="EMBL" id="MFC4410245.1"/>
    </source>
</evidence>
<proteinExistence type="predicted"/>
<reference evidence="9" key="1">
    <citation type="journal article" date="2019" name="Int. J. Syst. Evol. Microbiol.">
        <title>The Global Catalogue of Microorganisms (GCM) 10K type strain sequencing project: providing services to taxonomists for standard genome sequencing and annotation.</title>
        <authorList>
            <consortium name="The Broad Institute Genomics Platform"/>
            <consortium name="The Broad Institute Genome Sequencing Center for Infectious Disease"/>
            <person name="Wu L."/>
            <person name="Ma J."/>
        </authorList>
    </citation>
    <scope>NUCLEOTIDE SEQUENCE [LARGE SCALE GENOMIC DNA]</scope>
    <source>
        <strain evidence="9">CCUG 59778</strain>
    </source>
</reference>
<evidence type="ECO:0000313" key="9">
    <source>
        <dbReference type="Proteomes" id="UP001595817"/>
    </source>
</evidence>
<dbReference type="Pfam" id="PF02518">
    <property type="entry name" value="HATPase_c"/>
    <property type="match status" value="1"/>
</dbReference>
<dbReference type="Proteomes" id="UP001595817">
    <property type="component" value="Unassembled WGS sequence"/>
</dbReference>
<comment type="caution">
    <text evidence="8">The sequence shown here is derived from an EMBL/GenBank/DDBJ whole genome shotgun (WGS) entry which is preliminary data.</text>
</comment>
<dbReference type="Gene3D" id="1.20.5.1930">
    <property type="match status" value="1"/>
</dbReference>
<feature type="domain" description="Histidine kinase" evidence="7">
    <location>
        <begin position="284"/>
        <end position="369"/>
    </location>
</feature>
<feature type="transmembrane region" description="Helical" evidence="6">
    <location>
        <begin position="63"/>
        <end position="96"/>
    </location>
</feature>
<evidence type="ECO:0000256" key="3">
    <source>
        <dbReference type="ARBA" id="ARBA00022679"/>
    </source>
</evidence>
<sequence>MRNWFHIFPKQTGLSVYVWIIFCILPFYFIFKSSKSPIEITIGIIMILLFLVFYRFSFMYKGWPLYVFGALQIILCVAMTILFGYIYFSLFLALFIGNIQNKAGFTTLYTIHLAATIASLNLGFFFQTEIFLTQLPFILICVIGVILLPLTSYNRNKQEVLEVKLEDANKRIAELVKIEERQRIARDLHDILGQKLSLIGLKSDLAYKLVDRDTTSAKNELNDIRQTARFALSEVRDIVSKMRGTKLEDEIIRVRQILKAAEIDSTFKGMDTIMGLQIILENVLSMCLKEAVNNVVRHSKATSCDVTFEMVDSELIMRIKDDGIGIDEKQFNAGNGLKGMRERLDFINGTLDLQSSGGTLLTIKVPTVSIPDEEEDNR</sequence>
<evidence type="ECO:0000256" key="6">
    <source>
        <dbReference type="SAM" id="Phobius"/>
    </source>
</evidence>
<organism evidence="8 9">
    <name type="scientific">Chungangia koreensis</name>
    <dbReference type="NCBI Taxonomy" id="752657"/>
    <lineage>
        <taxon>Bacteria</taxon>
        <taxon>Bacillati</taxon>
        <taxon>Bacillota</taxon>
        <taxon>Bacilli</taxon>
        <taxon>Lactobacillales</taxon>
        <taxon>Chungangia</taxon>
    </lineage>
</organism>
<keyword evidence="6" id="KW-0812">Transmembrane</keyword>